<dbReference type="EMBL" id="QXFY01003157">
    <property type="protein sequence ID" value="KAE9287987.1"/>
    <property type="molecule type" value="Genomic_DNA"/>
</dbReference>
<dbReference type="Proteomes" id="UP000429523">
    <property type="component" value="Unassembled WGS sequence"/>
</dbReference>
<evidence type="ECO:0000313" key="5">
    <source>
        <dbReference type="EMBL" id="KAE9172159.1"/>
    </source>
</evidence>
<dbReference type="EMBL" id="QXGB01003201">
    <property type="protein sequence ID" value="KAE9172159.1"/>
    <property type="molecule type" value="Genomic_DNA"/>
</dbReference>
<organism evidence="5 9">
    <name type="scientific">Phytophthora fragariae</name>
    <dbReference type="NCBI Taxonomy" id="53985"/>
    <lineage>
        <taxon>Eukaryota</taxon>
        <taxon>Sar</taxon>
        <taxon>Stramenopiles</taxon>
        <taxon>Oomycota</taxon>
        <taxon>Peronosporomycetes</taxon>
        <taxon>Peronosporales</taxon>
        <taxon>Peronosporaceae</taxon>
        <taxon>Phytophthora</taxon>
    </lineage>
</organism>
<dbReference type="AlphaFoldDB" id="A0A6A3VRI5"/>
<keyword evidence="9" id="KW-1185">Reference proteome</keyword>
<name>A0A6A3VRI5_9STRA</name>
<proteinExistence type="predicted"/>
<evidence type="ECO:0000313" key="12">
    <source>
        <dbReference type="Proteomes" id="UP000441208"/>
    </source>
</evidence>
<dbReference type="EMBL" id="QXGF01003078">
    <property type="protein sequence ID" value="KAE8922483.1"/>
    <property type="molecule type" value="Genomic_DNA"/>
</dbReference>
<dbReference type="Proteomes" id="UP000441208">
    <property type="component" value="Unassembled WGS sequence"/>
</dbReference>
<evidence type="ECO:0000313" key="9">
    <source>
        <dbReference type="Proteomes" id="UP000433483"/>
    </source>
</evidence>
<dbReference type="Proteomes" id="UP000433483">
    <property type="component" value="Unassembled WGS sequence"/>
</dbReference>
<evidence type="ECO:0000313" key="1">
    <source>
        <dbReference type="EMBL" id="KAE8922483.1"/>
    </source>
</evidence>
<evidence type="ECO:0000313" key="14">
    <source>
        <dbReference type="Proteomes" id="UP000486351"/>
    </source>
</evidence>
<dbReference type="Proteomes" id="UP000486351">
    <property type="component" value="Unassembled WGS sequence"/>
</dbReference>
<dbReference type="EMBL" id="QXFW01003199">
    <property type="protein sequence ID" value="KAE8972343.1"/>
    <property type="molecule type" value="Genomic_DNA"/>
</dbReference>
<evidence type="ECO:0000313" key="4">
    <source>
        <dbReference type="EMBL" id="KAE9086622.1"/>
    </source>
</evidence>
<protein>
    <submittedName>
        <fullName evidence="5">Uncharacterized protein</fullName>
    </submittedName>
</protein>
<dbReference type="Proteomes" id="UP000437068">
    <property type="component" value="Unassembled WGS sequence"/>
</dbReference>
<reference evidence="8 9" key="1">
    <citation type="submission" date="2018-08" db="EMBL/GenBank/DDBJ databases">
        <title>Genomic investigation of the strawberry pathogen Phytophthora fragariae indicates pathogenicity is determined by transcriptional variation in three key races.</title>
        <authorList>
            <person name="Adams T.M."/>
            <person name="Armitage A.D."/>
            <person name="Sobczyk M.K."/>
            <person name="Bates H.J."/>
            <person name="Dunwell J.M."/>
            <person name="Nellist C.F."/>
            <person name="Harrison R.J."/>
        </authorList>
    </citation>
    <scope>NUCLEOTIDE SEQUENCE [LARGE SCALE GENOMIC DNA]</scope>
    <source>
        <strain evidence="6 10">A4</strain>
        <strain evidence="5 9">NOV-27</strain>
        <strain evidence="4 11">NOV-5</strain>
        <strain evidence="3 12">NOV-71</strain>
        <strain evidence="7 14">NOV-77</strain>
        <strain evidence="1 8">NOV-9</strain>
        <strain evidence="2 13">SCRP245</strain>
    </source>
</reference>
<comment type="caution">
    <text evidence="5">The sequence shown here is derived from an EMBL/GenBank/DDBJ whole genome shotgun (WGS) entry which is preliminary data.</text>
</comment>
<evidence type="ECO:0000313" key="6">
    <source>
        <dbReference type="EMBL" id="KAE9276814.1"/>
    </source>
</evidence>
<dbReference type="Proteomes" id="UP000460718">
    <property type="component" value="Unassembled WGS sequence"/>
</dbReference>
<evidence type="ECO:0000313" key="8">
    <source>
        <dbReference type="Proteomes" id="UP000429523"/>
    </source>
</evidence>
<gene>
    <name evidence="6" type="ORF">PF001_g25952</name>
    <name evidence="5" type="ORF">PF005_g26837</name>
    <name evidence="4" type="ORF">PF006_g25985</name>
    <name evidence="3" type="ORF">PF007_g26808</name>
    <name evidence="7" type="ORF">PF008_g26262</name>
    <name evidence="1" type="ORF">PF009_g27255</name>
    <name evidence="2" type="ORF">PF011_g25671</name>
</gene>
<evidence type="ECO:0000313" key="3">
    <source>
        <dbReference type="EMBL" id="KAE9070785.1"/>
    </source>
</evidence>
<evidence type="ECO:0000313" key="10">
    <source>
        <dbReference type="Proteomes" id="UP000437068"/>
    </source>
</evidence>
<accession>A0A6A3VRI5</accession>
<sequence>MLLLCNDHSAILHQVEACWPRYLCADCSTSASAAAGDEEGFHVYRANVKTEVATTGSDGADFEFLRPHLCPGKLCSIPSFLDSVARH</sequence>
<evidence type="ECO:0000313" key="7">
    <source>
        <dbReference type="EMBL" id="KAE9287987.1"/>
    </source>
</evidence>
<evidence type="ECO:0000313" key="13">
    <source>
        <dbReference type="Proteomes" id="UP000460718"/>
    </source>
</evidence>
<dbReference type="EMBL" id="QXGA01003172">
    <property type="protein sequence ID" value="KAE9086622.1"/>
    <property type="molecule type" value="Genomic_DNA"/>
</dbReference>
<dbReference type="EMBL" id="QXGE01003142">
    <property type="protein sequence ID" value="KAE9276814.1"/>
    <property type="molecule type" value="Genomic_DNA"/>
</dbReference>
<dbReference type="EMBL" id="QXFZ01003174">
    <property type="protein sequence ID" value="KAE9070785.1"/>
    <property type="molecule type" value="Genomic_DNA"/>
</dbReference>
<evidence type="ECO:0000313" key="11">
    <source>
        <dbReference type="Proteomes" id="UP000440732"/>
    </source>
</evidence>
<dbReference type="Proteomes" id="UP000440732">
    <property type="component" value="Unassembled WGS sequence"/>
</dbReference>
<evidence type="ECO:0000313" key="2">
    <source>
        <dbReference type="EMBL" id="KAE8972343.1"/>
    </source>
</evidence>